<feature type="transmembrane region" description="Helical" evidence="1">
    <location>
        <begin position="51"/>
        <end position="71"/>
    </location>
</feature>
<name>A0ABZ1TTP7_9ACTN</name>
<keyword evidence="1" id="KW-0472">Membrane</keyword>
<organism evidence="2 3">
    <name type="scientific">Kitasatospora purpeofusca</name>
    <dbReference type="NCBI Taxonomy" id="67352"/>
    <lineage>
        <taxon>Bacteria</taxon>
        <taxon>Bacillati</taxon>
        <taxon>Actinomycetota</taxon>
        <taxon>Actinomycetes</taxon>
        <taxon>Kitasatosporales</taxon>
        <taxon>Streptomycetaceae</taxon>
        <taxon>Kitasatospora</taxon>
    </lineage>
</organism>
<feature type="transmembrane region" description="Helical" evidence="1">
    <location>
        <begin position="7"/>
        <end position="31"/>
    </location>
</feature>
<feature type="transmembrane region" description="Helical" evidence="1">
    <location>
        <begin position="92"/>
        <end position="114"/>
    </location>
</feature>
<proteinExistence type="predicted"/>
<evidence type="ECO:0000256" key="1">
    <source>
        <dbReference type="SAM" id="Phobius"/>
    </source>
</evidence>
<evidence type="ECO:0000313" key="2">
    <source>
        <dbReference type="EMBL" id="WUQ82338.1"/>
    </source>
</evidence>
<accession>A0ABZ1TTP7</accession>
<keyword evidence="1" id="KW-0812">Transmembrane</keyword>
<sequence>MRTYPTAAVVVNLLLGLPAVVPIWLLWYFAVNWPLAALGWTQGEPTENDGMLPWFMLAVPVLSVFSGLWWLANHLLRRRRRHRYAEPAPAGAYWTTSLLLTLAPTGVLIAVLPWGPG</sequence>
<protein>
    <recommendedName>
        <fullName evidence="4">Integral membrane protein</fullName>
    </recommendedName>
</protein>
<evidence type="ECO:0000313" key="3">
    <source>
        <dbReference type="Proteomes" id="UP001432222"/>
    </source>
</evidence>
<keyword evidence="3" id="KW-1185">Reference proteome</keyword>
<reference evidence="2" key="1">
    <citation type="submission" date="2022-10" db="EMBL/GenBank/DDBJ databases">
        <title>The complete genomes of actinobacterial strains from the NBC collection.</title>
        <authorList>
            <person name="Joergensen T.S."/>
            <person name="Alvarez Arevalo M."/>
            <person name="Sterndorff E.B."/>
            <person name="Faurdal D."/>
            <person name="Vuksanovic O."/>
            <person name="Mourched A.-S."/>
            <person name="Charusanti P."/>
            <person name="Shaw S."/>
            <person name="Blin K."/>
            <person name="Weber T."/>
        </authorList>
    </citation>
    <scope>NUCLEOTIDE SEQUENCE</scope>
    <source>
        <strain evidence="2">NBC_00222</strain>
    </source>
</reference>
<gene>
    <name evidence="2" type="ORF">OHA16_04725</name>
</gene>
<dbReference type="Proteomes" id="UP001432222">
    <property type="component" value="Chromosome"/>
</dbReference>
<keyword evidence="1" id="KW-1133">Transmembrane helix</keyword>
<dbReference type="EMBL" id="CP108110">
    <property type="protein sequence ID" value="WUQ82338.1"/>
    <property type="molecule type" value="Genomic_DNA"/>
</dbReference>
<dbReference type="RefSeq" id="WP_328953405.1">
    <property type="nucleotide sequence ID" value="NZ_CP108110.1"/>
</dbReference>
<evidence type="ECO:0008006" key="4">
    <source>
        <dbReference type="Google" id="ProtNLM"/>
    </source>
</evidence>